<dbReference type="EMBL" id="RJTM01000064">
    <property type="protein sequence ID" value="RNL88060.1"/>
    <property type="molecule type" value="Genomic_DNA"/>
</dbReference>
<protein>
    <submittedName>
        <fullName evidence="1">Uncharacterized protein</fullName>
    </submittedName>
</protein>
<sequence length="61" mass="7309">MEIPQHFFHCLWSILNKYVYFRPGKQHTVFSCSSYVLYNAVWKGNLPVLFPVLNDLFNEKQ</sequence>
<proteinExistence type="predicted"/>
<evidence type="ECO:0000313" key="2">
    <source>
        <dbReference type="Proteomes" id="UP000267469"/>
    </source>
</evidence>
<comment type="caution">
    <text evidence="1">The sequence shown here is derived from an EMBL/GenBank/DDBJ whole genome shotgun (WGS) entry which is preliminary data.</text>
</comment>
<keyword evidence="2" id="KW-1185">Reference proteome</keyword>
<evidence type="ECO:0000313" key="1">
    <source>
        <dbReference type="EMBL" id="RNL88060.1"/>
    </source>
</evidence>
<accession>A0A3N0EJH8</accession>
<organism evidence="1 2">
    <name type="scientific">Sinomicrobium pectinilyticum</name>
    <dbReference type="NCBI Taxonomy" id="1084421"/>
    <lineage>
        <taxon>Bacteria</taxon>
        <taxon>Pseudomonadati</taxon>
        <taxon>Bacteroidota</taxon>
        <taxon>Flavobacteriia</taxon>
        <taxon>Flavobacteriales</taxon>
        <taxon>Flavobacteriaceae</taxon>
        <taxon>Sinomicrobium</taxon>
    </lineage>
</organism>
<gene>
    <name evidence="1" type="ORF">ED312_09075</name>
</gene>
<dbReference type="Proteomes" id="UP000267469">
    <property type="component" value="Unassembled WGS sequence"/>
</dbReference>
<reference evidence="1 2" key="1">
    <citation type="submission" date="2018-10" db="EMBL/GenBank/DDBJ databases">
        <title>Sinomicrobium pectinilyticum sp. nov., a pectinase-producing bacterium isolated from alkaline and saline soil, and emended description of the genus Sinomicrobium.</title>
        <authorList>
            <person name="Cheng B."/>
            <person name="Li C."/>
            <person name="Lai Q."/>
            <person name="Du M."/>
            <person name="Shao Z."/>
            <person name="Xu P."/>
            <person name="Yang C."/>
        </authorList>
    </citation>
    <scope>NUCLEOTIDE SEQUENCE [LARGE SCALE GENOMIC DNA]</scope>
    <source>
        <strain evidence="1 2">5DNS001</strain>
    </source>
</reference>
<dbReference type="AlphaFoldDB" id="A0A3N0EJH8"/>
<name>A0A3N0EJH8_SINP1</name>